<dbReference type="Pfam" id="PF18476">
    <property type="entry name" value="PIN_8"/>
    <property type="match status" value="1"/>
</dbReference>
<protein>
    <recommendedName>
        <fullName evidence="2">PIN like domain-containing protein</fullName>
    </recommendedName>
</protein>
<keyword evidence="4" id="KW-1185">Reference proteome</keyword>
<dbReference type="RefSeq" id="WP_015802541.1">
    <property type="nucleotide sequence ID" value="NC_013093.1"/>
</dbReference>
<accession>C6WD35</accession>
<evidence type="ECO:0000256" key="1">
    <source>
        <dbReference type="SAM" id="MobiDB-lite"/>
    </source>
</evidence>
<dbReference type="KEGG" id="ami:Amir_3772"/>
<proteinExistence type="predicted"/>
<name>C6WD35_ACTMD</name>
<sequence>MADGAGIYDDFPGYRLPSEEELESALKTALVVVDANVLLNLYRYNSSTRDDLLGVLREIKGRLWVPHQVMHEFWRNRMIVLNSRDTSVDQVFAALDKQNRAAEDAIRSWAKATAIREGESSRFIESLSEFYSDLKGRIGALTPVSTANADQRQHEPVLQEVEELLRGKVGSPPSDEEWRQAVAEGKRRAAAEEPPGYCDKDKGDSSLPEGPAGDYLVWTQLMGETAKRGTDVLFVTGDEKEDWWWRHKSDFYGPRIELSLELFRHCGQRLHMIRPTELLKRARTLNVEVRSDSVDDAERVSRERVIAPEIENDEAGEAADALWTEEGVTALLDLLEAEGLMLDKVIRAAAREGGTISREAVYAICGYDSDRMLRGFTKPTRRITSALQRNGVVSPGVRQPLDTLYYYGEVKAGAFRIPDEMVAILEGDLPQDRDS</sequence>
<evidence type="ECO:0000313" key="4">
    <source>
        <dbReference type="Proteomes" id="UP000002213"/>
    </source>
</evidence>
<dbReference type="HOGENOM" id="CLU_645408_0_0_11"/>
<feature type="compositionally biased region" description="Basic and acidic residues" evidence="1">
    <location>
        <begin position="176"/>
        <end position="191"/>
    </location>
</feature>
<gene>
    <name evidence="3" type="ordered locus">Amir_3772</name>
</gene>
<evidence type="ECO:0000313" key="3">
    <source>
        <dbReference type="EMBL" id="ACU37654.1"/>
    </source>
</evidence>
<dbReference type="InterPro" id="IPR041578">
    <property type="entry name" value="PIN_8"/>
</dbReference>
<dbReference type="eggNOG" id="COG1196">
    <property type="taxonomic scope" value="Bacteria"/>
</dbReference>
<dbReference type="AlphaFoldDB" id="C6WD35"/>
<dbReference type="EMBL" id="CP001630">
    <property type="protein sequence ID" value="ACU37654.1"/>
    <property type="molecule type" value="Genomic_DNA"/>
</dbReference>
<evidence type="ECO:0000259" key="2">
    <source>
        <dbReference type="Pfam" id="PF18476"/>
    </source>
</evidence>
<feature type="domain" description="PIN like" evidence="2">
    <location>
        <begin position="30"/>
        <end position="258"/>
    </location>
</feature>
<dbReference type="OrthoDB" id="9182727at2"/>
<organism evidence="3 4">
    <name type="scientific">Actinosynnema mirum (strain ATCC 29888 / DSM 43827 / JCM 3225 / NBRC 14064 / NCIMB 13271 / NRRL B-12336 / IMRU 3971 / 101)</name>
    <dbReference type="NCBI Taxonomy" id="446462"/>
    <lineage>
        <taxon>Bacteria</taxon>
        <taxon>Bacillati</taxon>
        <taxon>Actinomycetota</taxon>
        <taxon>Actinomycetes</taxon>
        <taxon>Pseudonocardiales</taxon>
        <taxon>Pseudonocardiaceae</taxon>
        <taxon>Actinosynnema</taxon>
    </lineage>
</organism>
<dbReference type="Proteomes" id="UP000002213">
    <property type="component" value="Chromosome"/>
</dbReference>
<dbReference type="STRING" id="446462.Amir_3772"/>
<reference evidence="3 4" key="1">
    <citation type="journal article" date="2009" name="Stand. Genomic Sci.">
        <title>Complete genome sequence of Actinosynnema mirum type strain (101).</title>
        <authorList>
            <person name="Land M."/>
            <person name="Lapidus A."/>
            <person name="Mayilraj S."/>
            <person name="Chen F."/>
            <person name="Copeland A."/>
            <person name="Del Rio T.G."/>
            <person name="Nolan M."/>
            <person name="Lucas S."/>
            <person name="Tice H."/>
            <person name="Cheng J.F."/>
            <person name="Chertkov O."/>
            <person name="Bruce D."/>
            <person name="Goodwin L."/>
            <person name="Pitluck S."/>
            <person name="Rohde M."/>
            <person name="Goker M."/>
            <person name="Pati A."/>
            <person name="Ivanova N."/>
            <person name="Mavromatis K."/>
            <person name="Chen A."/>
            <person name="Palaniappan K."/>
            <person name="Hauser L."/>
            <person name="Chang Y.J."/>
            <person name="Jeffries C.C."/>
            <person name="Brettin T."/>
            <person name="Detter J.C."/>
            <person name="Han C."/>
            <person name="Chain P."/>
            <person name="Tindall B.J."/>
            <person name="Bristow J."/>
            <person name="Eisen J.A."/>
            <person name="Markowitz V."/>
            <person name="Hugenholtz P."/>
            <person name="Kyrpides N.C."/>
            <person name="Klenk H.P."/>
        </authorList>
    </citation>
    <scope>NUCLEOTIDE SEQUENCE [LARGE SCALE GENOMIC DNA]</scope>
    <source>
        <strain evidence="4">ATCC 29888 / DSM 43827 / JCM 3225 / NBRC 14064 / NCIMB 13271 / NRRL B-12336 / IMRU 3971 / 101</strain>
    </source>
</reference>
<feature type="region of interest" description="Disordered" evidence="1">
    <location>
        <begin position="168"/>
        <end position="209"/>
    </location>
</feature>